<reference evidence="3" key="2">
    <citation type="submission" date="2015-06" db="UniProtKB">
        <authorList>
            <consortium name="EnsemblPlants"/>
        </authorList>
    </citation>
    <scope>IDENTIFICATION</scope>
</reference>
<dbReference type="Proteomes" id="UP000008022">
    <property type="component" value="Unassembled WGS sequence"/>
</dbReference>
<dbReference type="Gramene" id="ORUFI01G12910.1">
    <property type="protein sequence ID" value="ORUFI01G12910.1"/>
    <property type="gene ID" value="ORUFI01G12910"/>
</dbReference>
<evidence type="ECO:0000313" key="3">
    <source>
        <dbReference type="EnsemblPlants" id="ORUFI01G12910.1"/>
    </source>
</evidence>
<name>A0A0E0MUV9_ORYRU</name>
<dbReference type="HOGENOM" id="CLU_2487321_0_0_1"/>
<dbReference type="AlphaFoldDB" id="A0A0E0MUV9"/>
<sequence>MLKHRPTPPPVEVYRLHRKLSDQKDQSPYLASDHDADGERREEDGKEDVAAVGPDFVIVVMVMVVMMMIRPINVYQRPKASPTVNPN</sequence>
<protein>
    <recommendedName>
        <fullName evidence="5">Transmembrane protein</fullName>
    </recommendedName>
</protein>
<organism evidence="3 4">
    <name type="scientific">Oryza rufipogon</name>
    <name type="common">Brownbeard rice</name>
    <name type="synonym">Asian wild rice</name>
    <dbReference type="NCBI Taxonomy" id="4529"/>
    <lineage>
        <taxon>Eukaryota</taxon>
        <taxon>Viridiplantae</taxon>
        <taxon>Streptophyta</taxon>
        <taxon>Embryophyta</taxon>
        <taxon>Tracheophyta</taxon>
        <taxon>Spermatophyta</taxon>
        <taxon>Magnoliopsida</taxon>
        <taxon>Liliopsida</taxon>
        <taxon>Poales</taxon>
        <taxon>Poaceae</taxon>
        <taxon>BOP clade</taxon>
        <taxon>Oryzoideae</taxon>
        <taxon>Oryzeae</taxon>
        <taxon>Oryzinae</taxon>
        <taxon>Oryza</taxon>
    </lineage>
</organism>
<keyword evidence="2" id="KW-0472">Membrane</keyword>
<keyword evidence="4" id="KW-1185">Reference proteome</keyword>
<keyword evidence="2" id="KW-1133">Transmembrane helix</keyword>
<feature type="region of interest" description="Disordered" evidence="1">
    <location>
        <begin position="1"/>
        <end position="48"/>
    </location>
</feature>
<reference evidence="4" key="1">
    <citation type="submission" date="2013-06" db="EMBL/GenBank/DDBJ databases">
        <authorList>
            <person name="Zhao Q."/>
        </authorList>
    </citation>
    <scope>NUCLEOTIDE SEQUENCE</scope>
    <source>
        <strain evidence="4">cv. W1943</strain>
    </source>
</reference>
<feature type="transmembrane region" description="Helical" evidence="2">
    <location>
        <begin position="49"/>
        <end position="69"/>
    </location>
</feature>
<proteinExistence type="predicted"/>
<evidence type="ECO:0000256" key="2">
    <source>
        <dbReference type="SAM" id="Phobius"/>
    </source>
</evidence>
<evidence type="ECO:0008006" key="5">
    <source>
        <dbReference type="Google" id="ProtNLM"/>
    </source>
</evidence>
<evidence type="ECO:0000256" key="1">
    <source>
        <dbReference type="SAM" id="MobiDB-lite"/>
    </source>
</evidence>
<feature type="compositionally biased region" description="Basic and acidic residues" evidence="1">
    <location>
        <begin position="32"/>
        <end position="48"/>
    </location>
</feature>
<evidence type="ECO:0000313" key="4">
    <source>
        <dbReference type="Proteomes" id="UP000008022"/>
    </source>
</evidence>
<dbReference type="EnsemblPlants" id="ORUFI01G12910.1">
    <property type="protein sequence ID" value="ORUFI01G12910.1"/>
    <property type="gene ID" value="ORUFI01G12910"/>
</dbReference>
<keyword evidence="2" id="KW-0812">Transmembrane</keyword>
<accession>A0A0E0MUV9</accession>